<proteinExistence type="predicted"/>
<evidence type="ECO:0000313" key="5">
    <source>
        <dbReference type="Proteomes" id="UP000001919"/>
    </source>
</evidence>
<evidence type="ECO:0000256" key="2">
    <source>
        <dbReference type="SAM" id="Phobius"/>
    </source>
</evidence>
<feature type="transmembrane region" description="Helical" evidence="2">
    <location>
        <begin position="33"/>
        <end position="55"/>
    </location>
</feature>
<gene>
    <name evidence="4" type="ordered locus">Bfae_20680</name>
</gene>
<dbReference type="EMBL" id="CP001643">
    <property type="protein sequence ID" value="ACU85875.1"/>
    <property type="molecule type" value="Genomic_DNA"/>
</dbReference>
<dbReference type="InterPro" id="IPR025646">
    <property type="entry name" value="DUF4350"/>
</dbReference>
<feature type="domain" description="DUF4350" evidence="3">
    <location>
        <begin position="63"/>
        <end position="243"/>
    </location>
</feature>
<keyword evidence="2" id="KW-1133">Transmembrane helix</keyword>
<feature type="transmembrane region" description="Helical" evidence="2">
    <location>
        <begin position="274"/>
        <end position="293"/>
    </location>
</feature>
<name>C7ME68_BRAFD</name>
<dbReference type="Pfam" id="PF14258">
    <property type="entry name" value="DUF4350"/>
    <property type="match status" value="1"/>
</dbReference>
<reference evidence="4 5" key="1">
    <citation type="journal article" date="2009" name="Stand. Genomic Sci.">
        <title>Complete genome sequence of Brachybacterium faecium type strain (Schefferle 6-10).</title>
        <authorList>
            <person name="Lapidus A."/>
            <person name="Pukall R."/>
            <person name="Labuttii K."/>
            <person name="Copeland A."/>
            <person name="Del Rio T.G."/>
            <person name="Nolan M."/>
            <person name="Chen F."/>
            <person name="Lucas S."/>
            <person name="Tice H."/>
            <person name="Cheng J.F."/>
            <person name="Bruce D."/>
            <person name="Goodwin L."/>
            <person name="Pitluck S."/>
            <person name="Rohde M."/>
            <person name="Goker M."/>
            <person name="Pati A."/>
            <person name="Ivanova N."/>
            <person name="Mavrommatis K."/>
            <person name="Chen A."/>
            <person name="Palaniappan K."/>
            <person name="D'haeseleer P."/>
            <person name="Chain P."/>
            <person name="Bristow J."/>
            <person name="Eisen J.A."/>
            <person name="Markowitz V."/>
            <person name="Hugenholtz P."/>
            <person name="Kyrpides N.C."/>
            <person name="Klenk H.P."/>
        </authorList>
    </citation>
    <scope>NUCLEOTIDE SEQUENCE [LARGE SCALE GENOMIC DNA]</scope>
    <source>
        <strain evidence="5">ATCC 43885 / DSM 4810 / JCM 11609 / LMG 19847 / NBRC 14762 / NCIMB 9860 / 6-10</strain>
    </source>
</reference>
<dbReference type="HOGENOM" id="CLU_037015_0_0_11"/>
<evidence type="ECO:0000313" key="4">
    <source>
        <dbReference type="EMBL" id="ACU85875.1"/>
    </source>
</evidence>
<evidence type="ECO:0000256" key="1">
    <source>
        <dbReference type="SAM" id="MobiDB-lite"/>
    </source>
</evidence>
<feature type="region of interest" description="Disordered" evidence="1">
    <location>
        <begin position="1"/>
        <end position="26"/>
    </location>
</feature>
<dbReference type="eggNOG" id="ENOG502ZY4N">
    <property type="taxonomic scope" value="Bacteria"/>
</dbReference>
<protein>
    <recommendedName>
        <fullName evidence="3">DUF4350 domain-containing protein</fullName>
    </recommendedName>
</protein>
<evidence type="ECO:0000259" key="3">
    <source>
        <dbReference type="Pfam" id="PF14258"/>
    </source>
</evidence>
<dbReference type="STRING" id="446465.Bfae_20680"/>
<dbReference type="KEGG" id="bfa:Bfae_20680"/>
<dbReference type="AlphaFoldDB" id="C7ME68"/>
<keyword evidence="2" id="KW-0812">Transmembrane</keyword>
<organism evidence="4 5">
    <name type="scientific">Brachybacterium faecium (strain ATCC 43885 / DSM 4810 / JCM 11609 / LMG 19847 / NBRC 14762 / NCIMB 9860 / 6-10)</name>
    <dbReference type="NCBI Taxonomy" id="446465"/>
    <lineage>
        <taxon>Bacteria</taxon>
        <taxon>Bacillati</taxon>
        <taxon>Actinomycetota</taxon>
        <taxon>Actinomycetes</taxon>
        <taxon>Micrococcales</taxon>
        <taxon>Dermabacteraceae</taxon>
        <taxon>Brachybacterium</taxon>
    </lineage>
</organism>
<dbReference type="OrthoDB" id="5241668at2"/>
<dbReference type="PATRIC" id="fig|446465.5.peg.2051"/>
<dbReference type="Proteomes" id="UP000001919">
    <property type="component" value="Chromosome"/>
</dbReference>
<sequence>MSLATAPAPSSAGRGSHPRVSSSAAEQERRHPWLVTLIVLAMLAAILVAVARGVYRDGPLEPDAPTGQGSKAVVQVLEDLGVEVDVDRHTADAAEALRSGRTVLVTSPSELSLAQLTALAEARDDGEGRLVLVQPDFVTLSAFTPAISPSGALREDAVLEADPECGDLAHRAQTLAVPGEETGLRGASTLYRAAGEAQGCFRGDDGGALVAAHDGVLVLGSADLLTNDQVGRADNAALALNLLGAEDALSWYVPSASDPMASTSQTPLGYLPDWAGPLLLWLVLVAVVALVALGRRFGPVVVEPLPVTVRPQELVLGRARLLQRAGARDAAATALRSAAATRLADRLGLRHETALDGLLAALAPHVDRTEEQLRSLLGPAPVTTDQDLVQLAHELDRLEKEIDR</sequence>
<accession>C7ME68</accession>
<keyword evidence="2" id="KW-0472">Membrane</keyword>
<keyword evidence="5" id="KW-1185">Reference proteome</keyword>